<dbReference type="PANTHER" id="PTHR34698:SF2">
    <property type="entry name" value="5-OXOPROLINASE SUBUNIT B"/>
    <property type="match status" value="1"/>
</dbReference>
<dbReference type="InterPro" id="IPR003833">
    <property type="entry name" value="CT_C_D"/>
</dbReference>
<evidence type="ECO:0000313" key="6">
    <source>
        <dbReference type="EMBL" id="TDK60956.1"/>
    </source>
</evidence>
<proteinExistence type="predicted"/>
<keyword evidence="4" id="KW-0812">Transmembrane</keyword>
<dbReference type="SUPFAM" id="SSF160467">
    <property type="entry name" value="PH0987 N-terminal domain-like"/>
    <property type="match status" value="1"/>
</dbReference>
<feature type="transmembrane region" description="Helical" evidence="4">
    <location>
        <begin position="146"/>
        <end position="166"/>
    </location>
</feature>
<keyword evidence="1" id="KW-0547">Nucleotide-binding</keyword>
<keyword evidence="6" id="KW-0808">Transferase</keyword>
<dbReference type="Pfam" id="PF02682">
    <property type="entry name" value="CT_C_D"/>
    <property type="match status" value="1"/>
</dbReference>
<keyword evidence="4" id="KW-1133">Transmembrane helix</keyword>
<feature type="domain" description="Carboxyltransferase" evidence="5">
    <location>
        <begin position="8"/>
        <end position="237"/>
    </location>
</feature>
<organism evidence="6 7">
    <name type="scientific">Bacillus salipaludis</name>
    <dbReference type="NCBI Taxonomy" id="2547811"/>
    <lineage>
        <taxon>Bacteria</taxon>
        <taxon>Bacillati</taxon>
        <taxon>Bacillota</taxon>
        <taxon>Bacilli</taxon>
        <taxon>Bacillales</taxon>
        <taxon>Bacillaceae</taxon>
        <taxon>Bacillus</taxon>
    </lineage>
</organism>
<accession>A0A4R5VRB6</accession>
<keyword evidence="2" id="KW-0378">Hydrolase</keyword>
<name>A0A4R5VRB6_9BACI</name>
<dbReference type="PANTHER" id="PTHR34698">
    <property type="entry name" value="5-OXOPROLINASE SUBUNIT B"/>
    <property type="match status" value="1"/>
</dbReference>
<gene>
    <name evidence="6" type="ORF">E2K98_14680</name>
</gene>
<dbReference type="InterPro" id="IPR029000">
    <property type="entry name" value="Cyclophilin-like_dom_sf"/>
</dbReference>
<dbReference type="GO" id="GO:0005524">
    <property type="term" value="F:ATP binding"/>
    <property type="evidence" value="ECO:0007669"/>
    <property type="project" value="UniProtKB-KW"/>
</dbReference>
<sequence length="297" mass="34251">MSTLKATTRYEYGGDEFVFVELSEEMSLEALFKVLVITQNLEKKQLPGIIDICPGNASYMIRIDPDMIHPDDLIRELKEIERNMDGTDNIKINSRLIEIPALFDDPWTHEALMKFRKNHQDPNATDLEYAARINGFDSKEKFIDHFVSYPFIVSMLGFVPSLPFYFQLVDRKKQIEVPKYVTPRTFTPARAIGFGGAFGSIYPVDGAGGYQLLGIVAPEILDTEQKLSDFKDSMVFFRQNDIMQFRNVTMDEYKEIRSEVESGTFKYNMKEISYSLKEIIENPEEFAKRVRGVLKND</sequence>
<dbReference type="EMBL" id="SMYO01000006">
    <property type="protein sequence ID" value="TDK60956.1"/>
    <property type="molecule type" value="Genomic_DNA"/>
</dbReference>
<evidence type="ECO:0000259" key="5">
    <source>
        <dbReference type="SMART" id="SM00796"/>
    </source>
</evidence>
<comment type="caution">
    <text evidence="6">The sequence shown here is derived from an EMBL/GenBank/DDBJ whole genome shotgun (WGS) entry which is preliminary data.</text>
</comment>
<dbReference type="AlphaFoldDB" id="A0A4R5VRB6"/>
<dbReference type="RefSeq" id="WP_133335310.1">
    <property type="nucleotide sequence ID" value="NZ_SMYO01000006.1"/>
</dbReference>
<dbReference type="Gene3D" id="2.40.100.10">
    <property type="entry name" value="Cyclophilin-like"/>
    <property type="match status" value="1"/>
</dbReference>
<evidence type="ECO:0000256" key="2">
    <source>
        <dbReference type="ARBA" id="ARBA00022801"/>
    </source>
</evidence>
<dbReference type="InterPro" id="IPR010016">
    <property type="entry name" value="PxpB"/>
</dbReference>
<evidence type="ECO:0000313" key="7">
    <source>
        <dbReference type="Proteomes" id="UP000295132"/>
    </source>
</evidence>
<evidence type="ECO:0000256" key="1">
    <source>
        <dbReference type="ARBA" id="ARBA00022741"/>
    </source>
</evidence>
<keyword evidence="4" id="KW-0472">Membrane</keyword>
<evidence type="ECO:0000256" key="3">
    <source>
        <dbReference type="ARBA" id="ARBA00022840"/>
    </source>
</evidence>
<dbReference type="Gene3D" id="3.30.1360.40">
    <property type="match status" value="1"/>
</dbReference>
<reference evidence="6 7" key="1">
    <citation type="submission" date="2019-03" db="EMBL/GenBank/DDBJ databases">
        <title>Bacillus niacini sp. nov. a Nicotinate-Metabolizing Mesophile Isolated from Soil.</title>
        <authorList>
            <person name="Zhang G."/>
        </authorList>
    </citation>
    <scope>NUCLEOTIDE SEQUENCE [LARGE SCALE GENOMIC DNA]</scope>
    <source>
        <strain evidence="6 7">WN066</strain>
    </source>
</reference>
<dbReference type="SUPFAM" id="SSF50891">
    <property type="entry name" value="Cyclophilin-like"/>
    <property type="match status" value="1"/>
</dbReference>
<dbReference type="SMART" id="SM00796">
    <property type="entry name" value="AHS1"/>
    <property type="match status" value="1"/>
</dbReference>
<dbReference type="GO" id="GO:0016740">
    <property type="term" value="F:transferase activity"/>
    <property type="evidence" value="ECO:0007669"/>
    <property type="project" value="UniProtKB-KW"/>
</dbReference>
<evidence type="ECO:0000256" key="4">
    <source>
        <dbReference type="SAM" id="Phobius"/>
    </source>
</evidence>
<dbReference type="GO" id="GO:0016787">
    <property type="term" value="F:hydrolase activity"/>
    <property type="evidence" value="ECO:0007669"/>
    <property type="project" value="UniProtKB-KW"/>
</dbReference>
<keyword evidence="3" id="KW-0067">ATP-binding</keyword>
<dbReference type="Proteomes" id="UP000295132">
    <property type="component" value="Unassembled WGS sequence"/>
</dbReference>
<protein>
    <submittedName>
        <fullName evidence="6">Carboxyltransferase domain-containing protein</fullName>
    </submittedName>
</protein>